<organism evidence="3 4">
    <name type="scientific">Paenibacillus alvei</name>
    <name type="common">Bacillus alvei</name>
    <dbReference type="NCBI Taxonomy" id="44250"/>
    <lineage>
        <taxon>Bacteria</taxon>
        <taxon>Bacillati</taxon>
        <taxon>Bacillota</taxon>
        <taxon>Bacilli</taxon>
        <taxon>Bacillales</taxon>
        <taxon>Paenibacillaceae</taxon>
        <taxon>Paenibacillus</taxon>
    </lineage>
</organism>
<evidence type="ECO:0000313" key="3">
    <source>
        <dbReference type="EMBL" id="SYX87134.1"/>
    </source>
</evidence>
<reference evidence="3" key="1">
    <citation type="submission" date="2018-08" db="EMBL/GenBank/DDBJ databases">
        <authorList>
            <person name="Ferrada E.E."/>
            <person name="Latorre B.A."/>
        </authorList>
    </citation>
    <scope>NUCLEOTIDE SEQUENCE</scope>
    <source>
        <strain evidence="3">Paenibacillus B-LR1</strain>
    </source>
</reference>
<dbReference type="RefSeq" id="WP_065292883.1">
    <property type="nucleotide sequence ID" value="NZ_JAMDLY010000015.1"/>
</dbReference>
<keyword evidence="1" id="KW-0812">Transmembrane</keyword>
<sequence length="88" mass="10161">MVEWTVLLTWLTNHSDWLLLITLVLHLASSVWVVIDSIRIEHSVFFTVGMTTIVVIAPLFGLCIYMMIRNTKRTAHRNHRRRTGTSAV</sequence>
<dbReference type="EMBL" id="LS992241">
    <property type="protein sequence ID" value="SYX87134.1"/>
    <property type="molecule type" value="Genomic_DNA"/>
</dbReference>
<dbReference type="Proteomes" id="UP001527090">
    <property type="component" value="Unassembled WGS sequence"/>
</dbReference>
<evidence type="ECO:0000256" key="1">
    <source>
        <dbReference type="SAM" id="Phobius"/>
    </source>
</evidence>
<proteinExistence type="predicted"/>
<reference evidence="2 5" key="3">
    <citation type="submission" date="2022-05" db="EMBL/GenBank/DDBJ databases">
        <title>Genome Sequencing of Bee-Associated Microbes.</title>
        <authorList>
            <person name="Dunlap C."/>
        </authorList>
    </citation>
    <scope>NUCLEOTIDE SEQUENCE [LARGE SCALE GENOMIC DNA]</scope>
    <source>
        <strain evidence="2 5">NRRL NRS-750</strain>
    </source>
</reference>
<evidence type="ECO:0000313" key="5">
    <source>
        <dbReference type="Proteomes" id="UP001527090"/>
    </source>
</evidence>
<reference evidence="4" key="2">
    <citation type="submission" date="2018-08" db="EMBL/GenBank/DDBJ databases">
        <authorList>
            <person name="Chevrot R."/>
        </authorList>
    </citation>
    <scope>NUCLEOTIDE SEQUENCE [LARGE SCALE GENOMIC DNA]</scope>
</reference>
<name>A0A383RKV6_PAEAL</name>
<evidence type="ECO:0008006" key="6">
    <source>
        <dbReference type="Google" id="ProtNLM"/>
    </source>
</evidence>
<gene>
    <name evidence="2" type="ORF">M5X04_19320</name>
    <name evidence="3" type="ORF">PBLR_15563</name>
</gene>
<dbReference type="Proteomes" id="UP000304148">
    <property type="component" value="Chromosome"/>
</dbReference>
<dbReference type="EMBL" id="JAMDLY010000015">
    <property type="protein sequence ID" value="MCY9531459.1"/>
    <property type="molecule type" value="Genomic_DNA"/>
</dbReference>
<accession>A0A383RKV6</accession>
<evidence type="ECO:0000313" key="4">
    <source>
        <dbReference type="Proteomes" id="UP000304148"/>
    </source>
</evidence>
<feature type="transmembrane region" description="Helical" evidence="1">
    <location>
        <begin position="17"/>
        <end position="35"/>
    </location>
</feature>
<keyword evidence="1" id="KW-1133">Transmembrane helix</keyword>
<keyword evidence="5" id="KW-1185">Reference proteome</keyword>
<feature type="transmembrane region" description="Helical" evidence="1">
    <location>
        <begin position="44"/>
        <end position="68"/>
    </location>
</feature>
<evidence type="ECO:0000313" key="2">
    <source>
        <dbReference type="EMBL" id="MCY9531459.1"/>
    </source>
</evidence>
<keyword evidence="1" id="KW-0472">Membrane</keyword>
<dbReference type="AlphaFoldDB" id="A0A383RKV6"/>
<protein>
    <recommendedName>
        <fullName evidence="6">Cardiolipin synthase N-terminal domain-containing protein</fullName>
    </recommendedName>
</protein>